<accession>A0A654LXJ0</accession>
<dbReference type="PROSITE" id="PS50977">
    <property type="entry name" value="HTH_TETR_2"/>
    <property type="match status" value="1"/>
</dbReference>
<feature type="domain" description="HTH tetR-type" evidence="3">
    <location>
        <begin position="11"/>
        <end position="71"/>
    </location>
</feature>
<dbReference type="AlphaFoldDB" id="A0A654LXJ0"/>
<dbReference type="SUPFAM" id="SSF46689">
    <property type="entry name" value="Homeodomain-like"/>
    <property type="match status" value="1"/>
</dbReference>
<dbReference type="EMBL" id="CP012850">
    <property type="protein sequence ID" value="ALI36188.1"/>
    <property type="molecule type" value="Genomic_DNA"/>
</dbReference>
<evidence type="ECO:0000313" key="4">
    <source>
        <dbReference type="EMBL" id="ALI36188.1"/>
    </source>
</evidence>
<keyword evidence="1 2" id="KW-0238">DNA-binding</keyword>
<dbReference type="InterPro" id="IPR050109">
    <property type="entry name" value="HTH-type_TetR-like_transc_reg"/>
</dbReference>
<dbReference type="Proteomes" id="UP000058925">
    <property type="component" value="Chromosome"/>
</dbReference>
<sequence>MCAKVTLQHKVEIQDRIIAAALVSFSKKGYDKTRMDDIALESKVGKGTIYIYFKSKEDLFYALCEKNLIELRKQLFSLFVTSNKNDELNNQKLISDTKGYYNNFSHFENSYIIFLEILSKSTRDEKLKSAMYSQHKKVTEIMKGYILSYLKGDEKAIIPDDRDIDCIVMSLIAVYNGLMINRLLGVEEEANKKTWVDIVSRILGTTMTTMTTMTTPKVE</sequence>
<dbReference type="PANTHER" id="PTHR30328">
    <property type="entry name" value="TRANSCRIPTIONAL REPRESSOR"/>
    <property type="match status" value="1"/>
</dbReference>
<dbReference type="RefSeq" id="WP_196815503.1">
    <property type="nucleotide sequence ID" value="NZ_CP012850.1"/>
</dbReference>
<evidence type="ECO:0000256" key="1">
    <source>
        <dbReference type="ARBA" id="ARBA00023125"/>
    </source>
</evidence>
<keyword evidence="5" id="KW-1185">Reference proteome</keyword>
<reference evidence="5" key="1">
    <citation type="submission" date="2015-10" db="EMBL/GenBank/DDBJ databases">
        <title>Niche specialization of a soil ammonia-oxidizing archaeon, Candidatus Nitrosocosmicus oleophilus.</title>
        <authorList>
            <person name="Jung M.-Y."/>
            <person name="Rhee S.-K."/>
        </authorList>
    </citation>
    <scope>NUCLEOTIDE SEQUENCE [LARGE SCALE GENOMIC DNA]</scope>
    <source>
        <strain evidence="5">MY3</strain>
    </source>
</reference>
<dbReference type="GeneID" id="60421971"/>
<dbReference type="KEGG" id="taa:NMY3_01986"/>
<evidence type="ECO:0000256" key="2">
    <source>
        <dbReference type="PROSITE-ProRule" id="PRU00335"/>
    </source>
</evidence>
<protein>
    <submittedName>
        <fullName evidence="4">Putative HTH-type transcriptional regulator YfiR</fullName>
    </submittedName>
</protein>
<dbReference type="PANTHER" id="PTHR30328:SF54">
    <property type="entry name" value="HTH-TYPE TRANSCRIPTIONAL REPRESSOR SCO4008"/>
    <property type="match status" value="1"/>
</dbReference>
<dbReference type="InterPro" id="IPR001647">
    <property type="entry name" value="HTH_TetR"/>
</dbReference>
<dbReference type="PRINTS" id="PR00455">
    <property type="entry name" value="HTHTETR"/>
</dbReference>
<dbReference type="Gene3D" id="1.10.357.10">
    <property type="entry name" value="Tetracycline Repressor, domain 2"/>
    <property type="match status" value="1"/>
</dbReference>
<dbReference type="InterPro" id="IPR009057">
    <property type="entry name" value="Homeodomain-like_sf"/>
</dbReference>
<dbReference type="Pfam" id="PF00440">
    <property type="entry name" value="TetR_N"/>
    <property type="match status" value="1"/>
</dbReference>
<proteinExistence type="predicted"/>
<name>A0A654LXJ0_9ARCH</name>
<organism evidence="4 5">
    <name type="scientific">Candidatus Nitrosocosmicus oleophilus</name>
    <dbReference type="NCBI Taxonomy" id="1353260"/>
    <lineage>
        <taxon>Archaea</taxon>
        <taxon>Nitrososphaerota</taxon>
        <taxon>Nitrososphaeria</taxon>
        <taxon>Nitrososphaerales</taxon>
        <taxon>Nitrososphaeraceae</taxon>
        <taxon>Candidatus Nitrosocosmicus</taxon>
    </lineage>
</organism>
<dbReference type="OrthoDB" id="135877at2157"/>
<evidence type="ECO:0000313" key="5">
    <source>
        <dbReference type="Proteomes" id="UP000058925"/>
    </source>
</evidence>
<dbReference type="Gene3D" id="1.10.10.60">
    <property type="entry name" value="Homeodomain-like"/>
    <property type="match status" value="1"/>
</dbReference>
<evidence type="ECO:0000259" key="3">
    <source>
        <dbReference type="PROSITE" id="PS50977"/>
    </source>
</evidence>
<feature type="DNA-binding region" description="H-T-H motif" evidence="2">
    <location>
        <begin position="34"/>
        <end position="53"/>
    </location>
</feature>
<gene>
    <name evidence="4" type="primary">yfiR_3</name>
    <name evidence="4" type="ORF">NMY3_01986</name>
</gene>
<dbReference type="GO" id="GO:0003677">
    <property type="term" value="F:DNA binding"/>
    <property type="evidence" value="ECO:0007669"/>
    <property type="project" value="UniProtKB-UniRule"/>
</dbReference>